<proteinExistence type="predicted"/>
<dbReference type="SMART" id="SM00558">
    <property type="entry name" value="JmjC"/>
    <property type="match status" value="1"/>
</dbReference>
<dbReference type="GO" id="GO:0005634">
    <property type="term" value="C:nucleus"/>
    <property type="evidence" value="ECO:0007669"/>
    <property type="project" value="TreeGrafter"/>
</dbReference>
<dbReference type="AlphaFoldDB" id="L1IC99"/>
<dbReference type="GO" id="GO:0016706">
    <property type="term" value="F:2-oxoglutarate-dependent dioxygenase activity"/>
    <property type="evidence" value="ECO:0007669"/>
    <property type="project" value="TreeGrafter"/>
</dbReference>
<dbReference type="GO" id="GO:0005737">
    <property type="term" value="C:cytoplasm"/>
    <property type="evidence" value="ECO:0007669"/>
    <property type="project" value="TreeGrafter"/>
</dbReference>
<keyword evidence="5" id="KW-1185">Reference proteome</keyword>
<dbReference type="InterPro" id="IPR003347">
    <property type="entry name" value="JmjC_dom"/>
</dbReference>
<evidence type="ECO:0000313" key="4">
    <source>
        <dbReference type="EnsemblProtists" id="EKX33866"/>
    </source>
</evidence>
<dbReference type="eggNOG" id="ENOG502SMQA">
    <property type="taxonomic scope" value="Eukaryota"/>
</dbReference>
<dbReference type="EnsemblProtists" id="EKX33866">
    <property type="protein sequence ID" value="EKX33866"/>
    <property type="gene ID" value="GUITHDRAFT_166346"/>
</dbReference>
<dbReference type="PROSITE" id="PS51184">
    <property type="entry name" value="JMJC"/>
    <property type="match status" value="1"/>
</dbReference>
<dbReference type="OMA" id="QTEHCEQ"/>
<dbReference type="GeneID" id="17290631"/>
<feature type="compositionally biased region" description="Basic and acidic residues" evidence="1">
    <location>
        <begin position="66"/>
        <end position="84"/>
    </location>
</feature>
<evidence type="ECO:0000313" key="3">
    <source>
        <dbReference type="EMBL" id="EKX33866.1"/>
    </source>
</evidence>
<reference evidence="5" key="2">
    <citation type="submission" date="2012-11" db="EMBL/GenBank/DDBJ databases">
        <authorList>
            <person name="Kuo A."/>
            <person name="Curtis B.A."/>
            <person name="Tanifuji G."/>
            <person name="Burki F."/>
            <person name="Gruber A."/>
            <person name="Irimia M."/>
            <person name="Maruyama S."/>
            <person name="Arias M.C."/>
            <person name="Ball S.G."/>
            <person name="Gile G.H."/>
            <person name="Hirakawa Y."/>
            <person name="Hopkins J.F."/>
            <person name="Rensing S.A."/>
            <person name="Schmutz J."/>
            <person name="Symeonidi A."/>
            <person name="Elias M."/>
            <person name="Eveleigh R.J."/>
            <person name="Herman E.K."/>
            <person name="Klute M.J."/>
            <person name="Nakayama T."/>
            <person name="Obornik M."/>
            <person name="Reyes-Prieto A."/>
            <person name="Armbrust E.V."/>
            <person name="Aves S.J."/>
            <person name="Beiko R.G."/>
            <person name="Coutinho P."/>
            <person name="Dacks J.B."/>
            <person name="Durnford D.G."/>
            <person name="Fast N.M."/>
            <person name="Green B.R."/>
            <person name="Grisdale C."/>
            <person name="Hempe F."/>
            <person name="Henrissat B."/>
            <person name="Hoppner M.P."/>
            <person name="Ishida K.-I."/>
            <person name="Kim E."/>
            <person name="Koreny L."/>
            <person name="Kroth P.G."/>
            <person name="Liu Y."/>
            <person name="Malik S.-B."/>
            <person name="Maier U.G."/>
            <person name="McRose D."/>
            <person name="Mock T."/>
            <person name="Neilson J.A."/>
            <person name="Onodera N.T."/>
            <person name="Poole A.M."/>
            <person name="Pritham E.J."/>
            <person name="Richards T.A."/>
            <person name="Rocap G."/>
            <person name="Roy S.W."/>
            <person name="Sarai C."/>
            <person name="Schaack S."/>
            <person name="Shirato S."/>
            <person name="Slamovits C.H."/>
            <person name="Spencer D.F."/>
            <person name="Suzuki S."/>
            <person name="Worden A.Z."/>
            <person name="Zauner S."/>
            <person name="Barry K."/>
            <person name="Bell C."/>
            <person name="Bharti A.K."/>
            <person name="Crow J.A."/>
            <person name="Grimwood J."/>
            <person name="Kramer R."/>
            <person name="Lindquist E."/>
            <person name="Lucas S."/>
            <person name="Salamov A."/>
            <person name="McFadden G.I."/>
            <person name="Lane C.E."/>
            <person name="Keeling P.J."/>
            <person name="Gray M.W."/>
            <person name="Grigoriev I.V."/>
            <person name="Archibald J.M."/>
        </authorList>
    </citation>
    <scope>NUCLEOTIDE SEQUENCE</scope>
    <source>
        <strain evidence="5">CCMP2712</strain>
    </source>
</reference>
<dbReference type="GO" id="GO:0043565">
    <property type="term" value="F:sequence-specific DNA binding"/>
    <property type="evidence" value="ECO:0007669"/>
    <property type="project" value="TreeGrafter"/>
</dbReference>
<evidence type="ECO:0000259" key="2">
    <source>
        <dbReference type="PROSITE" id="PS51184"/>
    </source>
</evidence>
<dbReference type="HOGENOM" id="CLU_543431_0_0_1"/>
<organism evidence="3">
    <name type="scientific">Guillardia theta (strain CCMP2712)</name>
    <name type="common">Cryptophyte</name>
    <dbReference type="NCBI Taxonomy" id="905079"/>
    <lineage>
        <taxon>Eukaryota</taxon>
        <taxon>Cryptophyceae</taxon>
        <taxon>Pyrenomonadales</taxon>
        <taxon>Geminigeraceae</taxon>
        <taxon>Guillardia</taxon>
    </lineage>
</organism>
<sequence>MTRRTGGSLRARWMIPRGSCFFAMKGSALLDTTFSMSFRVQKDEFDRALAETKELLAFAEEKKMSQNTDFARRQEEEAAAEARKQGTAPVPTSLTDKEIGVKALKGEGAKKCSIKKYPARRMFTSENLLTNTEIQLKYLSPVKAKEKRSFDKQQSNVPEDEQYEYSLVTMEKYFMNCFNLKAKPDFRKNGGADTEHCEQVFEKGVAGELAWLQQMEPGREWFAAKAADLQSLVSDKVDLKANLQKSSSNFFTFGPAGSGEQLRQESIPFSDGLVHGKRRWFLMAPKDFETLREKAKDVLEPASAFMFFEQQKEELEEDFGLGGKKMKFWECNQLPGEIIYIPSGTIYTSLNLQDGFSYKQNIATSLKAVAERVNNNIWAPESGVVPNGYQFGACFDYLDFASAGQKLDKQVNPLQGQIIQQIMSQYYPGERAQNMLILNILAECNSVMTAEGLDQELVSSTYCPRVWDICVSKLERNANSLGASIPPWLKSTPKPGQIKTEL</sequence>
<dbReference type="KEGG" id="gtt:GUITHDRAFT_166346"/>
<dbReference type="Proteomes" id="UP000011087">
    <property type="component" value="Unassembled WGS sequence"/>
</dbReference>
<dbReference type="SUPFAM" id="SSF51197">
    <property type="entry name" value="Clavaminate synthase-like"/>
    <property type="match status" value="1"/>
</dbReference>
<dbReference type="EMBL" id="JH993126">
    <property type="protein sequence ID" value="EKX33866.1"/>
    <property type="molecule type" value="Genomic_DNA"/>
</dbReference>
<dbReference type="PANTHER" id="PTHR12480">
    <property type="entry name" value="ARGININE DEMETHYLASE AND LYSYL-HYDROXYLASE JMJD"/>
    <property type="match status" value="1"/>
</dbReference>
<dbReference type="GO" id="GO:0045905">
    <property type="term" value="P:positive regulation of translational termination"/>
    <property type="evidence" value="ECO:0007669"/>
    <property type="project" value="TreeGrafter"/>
</dbReference>
<reference evidence="4" key="3">
    <citation type="submission" date="2016-03" db="UniProtKB">
        <authorList>
            <consortium name="EnsemblProtists"/>
        </authorList>
    </citation>
    <scope>IDENTIFICATION</scope>
</reference>
<reference evidence="3 5" key="1">
    <citation type="journal article" date="2012" name="Nature">
        <title>Algal genomes reveal evolutionary mosaicism and the fate of nucleomorphs.</title>
        <authorList>
            <consortium name="DOE Joint Genome Institute"/>
            <person name="Curtis B.A."/>
            <person name="Tanifuji G."/>
            <person name="Burki F."/>
            <person name="Gruber A."/>
            <person name="Irimia M."/>
            <person name="Maruyama S."/>
            <person name="Arias M.C."/>
            <person name="Ball S.G."/>
            <person name="Gile G.H."/>
            <person name="Hirakawa Y."/>
            <person name="Hopkins J.F."/>
            <person name="Kuo A."/>
            <person name="Rensing S.A."/>
            <person name="Schmutz J."/>
            <person name="Symeonidi A."/>
            <person name="Elias M."/>
            <person name="Eveleigh R.J."/>
            <person name="Herman E.K."/>
            <person name="Klute M.J."/>
            <person name="Nakayama T."/>
            <person name="Obornik M."/>
            <person name="Reyes-Prieto A."/>
            <person name="Armbrust E.V."/>
            <person name="Aves S.J."/>
            <person name="Beiko R.G."/>
            <person name="Coutinho P."/>
            <person name="Dacks J.B."/>
            <person name="Durnford D.G."/>
            <person name="Fast N.M."/>
            <person name="Green B.R."/>
            <person name="Grisdale C.J."/>
            <person name="Hempel F."/>
            <person name="Henrissat B."/>
            <person name="Hoppner M.P."/>
            <person name="Ishida K."/>
            <person name="Kim E."/>
            <person name="Koreny L."/>
            <person name="Kroth P.G."/>
            <person name="Liu Y."/>
            <person name="Malik S.B."/>
            <person name="Maier U.G."/>
            <person name="McRose D."/>
            <person name="Mock T."/>
            <person name="Neilson J.A."/>
            <person name="Onodera N.T."/>
            <person name="Poole A.M."/>
            <person name="Pritham E.J."/>
            <person name="Richards T.A."/>
            <person name="Rocap G."/>
            <person name="Roy S.W."/>
            <person name="Sarai C."/>
            <person name="Schaack S."/>
            <person name="Shirato S."/>
            <person name="Slamovits C.H."/>
            <person name="Spencer D.F."/>
            <person name="Suzuki S."/>
            <person name="Worden A.Z."/>
            <person name="Zauner S."/>
            <person name="Barry K."/>
            <person name="Bell C."/>
            <person name="Bharti A.K."/>
            <person name="Crow J.A."/>
            <person name="Grimwood J."/>
            <person name="Kramer R."/>
            <person name="Lindquist E."/>
            <person name="Lucas S."/>
            <person name="Salamov A."/>
            <person name="McFadden G.I."/>
            <person name="Lane C.E."/>
            <person name="Keeling P.J."/>
            <person name="Gray M.W."/>
            <person name="Grigoriev I.V."/>
            <person name="Archibald J.M."/>
        </authorList>
    </citation>
    <scope>NUCLEOTIDE SEQUENCE</scope>
    <source>
        <strain evidence="3 5">CCMP2712</strain>
    </source>
</reference>
<feature type="region of interest" description="Disordered" evidence="1">
    <location>
        <begin position="66"/>
        <end position="94"/>
    </location>
</feature>
<dbReference type="InterPro" id="IPR050910">
    <property type="entry name" value="JMJD6_ArgDemeth/LysHydrox"/>
</dbReference>
<dbReference type="RefSeq" id="XP_005820846.1">
    <property type="nucleotide sequence ID" value="XM_005820789.1"/>
</dbReference>
<dbReference type="Pfam" id="PF02373">
    <property type="entry name" value="JmjC"/>
    <property type="match status" value="1"/>
</dbReference>
<name>L1IC99_GUITC</name>
<dbReference type="PANTHER" id="PTHR12480:SF6">
    <property type="entry name" value="2-OXOGLUTARATE AND IRON-DEPENDENT OXYGENASE JMJD4"/>
    <property type="match status" value="1"/>
</dbReference>
<protein>
    <recommendedName>
        <fullName evidence="2">JmjC domain-containing protein</fullName>
    </recommendedName>
</protein>
<evidence type="ECO:0000256" key="1">
    <source>
        <dbReference type="SAM" id="MobiDB-lite"/>
    </source>
</evidence>
<gene>
    <name evidence="3" type="ORF">GUITHDRAFT_166346</name>
</gene>
<dbReference type="PaxDb" id="55529-EKX33866"/>
<dbReference type="Gene3D" id="2.60.120.650">
    <property type="entry name" value="Cupin"/>
    <property type="match status" value="1"/>
</dbReference>
<accession>L1IC99</accession>
<dbReference type="OrthoDB" id="10479340at2759"/>
<evidence type="ECO:0000313" key="5">
    <source>
        <dbReference type="Proteomes" id="UP000011087"/>
    </source>
</evidence>
<feature type="domain" description="JmjC" evidence="2">
    <location>
        <begin position="224"/>
        <end position="379"/>
    </location>
</feature>